<evidence type="ECO:0000313" key="2">
    <source>
        <dbReference type="Proteomes" id="UP000198785"/>
    </source>
</evidence>
<dbReference type="Proteomes" id="UP000198785">
    <property type="component" value="Unassembled WGS sequence"/>
</dbReference>
<accession>A0A1I6Q9V5</accession>
<protein>
    <submittedName>
        <fullName evidence="1">Uncharacterized protein</fullName>
    </submittedName>
</protein>
<dbReference type="STRING" id="683125.SAMN05660206_102213"/>
<name>A0A1I6Q9V5_9SPHI</name>
<dbReference type="EMBL" id="FOZZ01000002">
    <property type="protein sequence ID" value="SFS49194.1"/>
    <property type="molecule type" value="Genomic_DNA"/>
</dbReference>
<organism evidence="1 2">
    <name type="scientific">Sphingobacterium wenxiniae</name>
    <dbReference type="NCBI Taxonomy" id="683125"/>
    <lineage>
        <taxon>Bacteria</taxon>
        <taxon>Pseudomonadati</taxon>
        <taxon>Bacteroidota</taxon>
        <taxon>Sphingobacteriia</taxon>
        <taxon>Sphingobacteriales</taxon>
        <taxon>Sphingobacteriaceae</taxon>
        <taxon>Sphingobacterium</taxon>
    </lineage>
</organism>
<evidence type="ECO:0000313" key="1">
    <source>
        <dbReference type="EMBL" id="SFS49194.1"/>
    </source>
</evidence>
<sequence length="95" mass="10424">MQEALRNLKSRFATGDVKSMKEVAGSYATGMPFALGIGYETMIKRFHNPELLTLGDILTTADITETDVEIVLAVAMAEARKNHVKRDISALLPTE</sequence>
<proteinExistence type="predicted"/>
<keyword evidence="2" id="KW-1185">Reference proteome</keyword>
<dbReference type="AlphaFoldDB" id="A0A1I6Q9V5"/>
<reference evidence="1 2" key="1">
    <citation type="submission" date="2016-10" db="EMBL/GenBank/DDBJ databases">
        <authorList>
            <person name="de Groot N.N."/>
        </authorList>
    </citation>
    <scope>NUCLEOTIDE SEQUENCE [LARGE SCALE GENOMIC DNA]</scope>
    <source>
        <strain evidence="1 2">DSM 22789</strain>
    </source>
</reference>
<gene>
    <name evidence="1" type="ORF">SAMN05660206_102213</name>
</gene>